<dbReference type="EMBL" id="JXBZ01000003">
    <property type="protein sequence ID" value="KJY49478.1"/>
    <property type="molecule type" value="Genomic_DNA"/>
</dbReference>
<name>V5T6N3_9LACO</name>
<evidence type="ECO:0000259" key="1">
    <source>
        <dbReference type="Pfam" id="PF00814"/>
    </source>
</evidence>
<dbReference type="STRING" id="1218508.JG29_04420"/>
<dbReference type="GO" id="GO:0002949">
    <property type="term" value="P:tRNA threonylcarbamoyladenosine modification"/>
    <property type="evidence" value="ECO:0007669"/>
    <property type="project" value="InterPro"/>
</dbReference>
<dbReference type="InterPro" id="IPR000905">
    <property type="entry name" value="Gcp-like_dom"/>
</dbReference>
<dbReference type="PANTHER" id="PTHR11735">
    <property type="entry name" value="TRNA N6-ADENOSINE THREONYLCARBAMOYLTRANSFERASE"/>
    <property type="match status" value="1"/>
</dbReference>
<dbReference type="RefSeq" id="WP_045922322.1">
    <property type="nucleotide sequence ID" value="NZ_JBHTHW010000004.1"/>
</dbReference>
<dbReference type="InterPro" id="IPR043129">
    <property type="entry name" value="ATPase_NBD"/>
</dbReference>
<dbReference type="OrthoDB" id="9784166at2"/>
<protein>
    <submittedName>
        <fullName evidence="3">Sialoglycoprotein metallo-endopeptidase</fullName>
    </submittedName>
    <submittedName>
        <fullName evidence="2">tRNA threonylcarbamoyl adenosine modification protein YeaZ</fullName>
    </submittedName>
</protein>
<evidence type="ECO:0000313" key="3">
    <source>
        <dbReference type="EMBL" id="KJY49478.1"/>
    </source>
</evidence>
<organism evidence="2">
    <name type="scientific">Bombilactobacillus mellis</name>
    <dbReference type="NCBI Taxonomy" id="1218508"/>
    <lineage>
        <taxon>Bacteria</taxon>
        <taxon>Bacillati</taxon>
        <taxon>Bacillota</taxon>
        <taxon>Bacilli</taxon>
        <taxon>Lactobacillales</taxon>
        <taxon>Lactobacillaceae</taxon>
        <taxon>Bombilactobacillus</taxon>
    </lineage>
</organism>
<dbReference type="PANTHER" id="PTHR11735:SF11">
    <property type="entry name" value="TRNA THREONYLCARBAMOYLADENOSINE BIOSYNTHESIS PROTEIN TSAB"/>
    <property type="match status" value="1"/>
</dbReference>
<dbReference type="Pfam" id="PF00814">
    <property type="entry name" value="TsaD"/>
    <property type="match status" value="1"/>
</dbReference>
<sequence length="240" mass="26453">MNLLVIDTSNTPLVVATAQDHEIIAQTSDLQKNSHSTNLLPAIDLVTKKAHWQPTMIDRVVVAQGPGSFTGVRIAVTTAKMLAWTLNKELVGISSLAVLARNIHHFTGLVVPFFDARNQNVFAGVYQIDENDNLINVVADQHWSMKVLLDQLKKYSQPITFLGTGMANYQNMIQTVLPQHNIIVHGAQPQASSLVELGLKAQPTADLNAFSPIYLRQTQAEAVWVKKHPQASSINYVEDV</sequence>
<dbReference type="CDD" id="cd24032">
    <property type="entry name" value="ASKHA_NBD_TsaB"/>
    <property type="match status" value="1"/>
</dbReference>
<dbReference type="InterPro" id="IPR022496">
    <property type="entry name" value="T6A_TsaB"/>
</dbReference>
<evidence type="ECO:0000313" key="4">
    <source>
        <dbReference type="Proteomes" id="UP000033695"/>
    </source>
</evidence>
<dbReference type="HOGENOM" id="CLU_064886_0_1_9"/>
<reference evidence="3 4" key="2">
    <citation type="submission" date="2014-12" db="EMBL/GenBank/DDBJ databases">
        <title>Comparative genomics of the lactic acid bacteria isolated from the honey bee gut.</title>
        <authorList>
            <person name="Ellegaard K.M."/>
            <person name="Tamarit D."/>
            <person name="Javelind E."/>
            <person name="Olofsson T."/>
            <person name="Andersson S.G."/>
            <person name="Vasquez A."/>
        </authorList>
    </citation>
    <scope>NUCLEOTIDE SEQUENCE [LARGE SCALE GENOMIC DNA]</scope>
    <source>
        <strain evidence="3 4">Hon2</strain>
    </source>
</reference>
<dbReference type="NCBIfam" id="TIGR03725">
    <property type="entry name" value="T6A_YeaZ"/>
    <property type="match status" value="1"/>
</dbReference>
<dbReference type="AlphaFoldDB" id="V5T6N3"/>
<reference evidence="2" key="1">
    <citation type="journal article" date="2013" name="BMC Microbiol.">
        <title>Proteins of novel lactic acid bacteria from Apis mellifera mellifera: an insight into the production of known extra-cellular proteins during microbial stress.</title>
        <authorList>
            <person name="Butler E."/>
            <person name="Alsterfjord M."/>
            <person name="Olofsson T.C."/>
            <person name="Karlsson C."/>
            <person name="Malmstrom J."/>
            <person name="Vasquez A."/>
        </authorList>
    </citation>
    <scope>NUCLEOTIDE SEQUENCE</scope>
    <source>
        <strain evidence="2">Hon2N</strain>
    </source>
</reference>
<feature type="domain" description="Gcp-like" evidence="1">
    <location>
        <begin position="32"/>
        <end position="222"/>
    </location>
</feature>
<dbReference type="Gene3D" id="3.30.420.40">
    <property type="match status" value="2"/>
</dbReference>
<dbReference type="SUPFAM" id="SSF53067">
    <property type="entry name" value="Actin-like ATPase domain"/>
    <property type="match status" value="2"/>
</dbReference>
<dbReference type="GO" id="GO:0005829">
    <property type="term" value="C:cytosol"/>
    <property type="evidence" value="ECO:0007669"/>
    <property type="project" value="TreeGrafter"/>
</dbReference>
<evidence type="ECO:0000313" key="2">
    <source>
        <dbReference type="EMBL" id="AHB59834.1"/>
    </source>
</evidence>
<dbReference type="PATRIC" id="fig|1218508.4.peg.453"/>
<dbReference type="EMBL" id="KC789994">
    <property type="protein sequence ID" value="AHB59834.1"/>
    <property type="molecule type" value="Genomic_DNA"/>
</dbReference>
<dbReference type="Proteomes" id="UP000033695">
    <property type="component" value="Unassembled WGS sequence"/>
</dbReference>
<accession>V5T6N3</accession>
<keyword evidence="4" id="KW-1185">Reference proteome</keyword>
<proteinExistence type="predicted"/>
<gene>
    <name evidence="3" type="primary">yeaZ</name>
    <name evidence="3" type="ORF">JG29_04420</name>
</gene>